<protein>
    <recommendedName>
        <fullName evidence="6">Ion transport domain-containing protein</fullName>
    </recommendedName>
</protein>
<evidence type="ECO:0000256" key="2">
    <source>
        <dbReference type="SAM" id="Coils"/>
    </source>
</evidence>
<dbReference type="PANTHER" id="PTHR10582:SF2">
    <property type="entry name" value="INACTIVE"/>
    <property type="match status" value="1"/>
</dbReference>
<dbReference type="Proteomes" id="UP000018888">
    <property type="component" value="Unassembled WGS sequence"/>
</dbReference>
<evidence type="ECO:0000313" key="4">
    <source>
        <dbReference type="EMBL" id="POG75660.1"/>
    </source>
</evidence>
<dbReference type="PANTHER" id="PTHR10582">
    <property type="entry name" value="TRANSIENT RECEPTOR POTENTIAL ION CHANNEL PROTEIN"/>
    <property type="match status" value="1"/>
</dbReference>
<feature type="transmembrane region" description="Helical" evidence="3">
    <location>
        <begin position="833"/>
        <end position="855"/>
    </location>
</feature>
<evidence type="ECO:0008006" key="6">
    <source>
        <dbReference type="Google" id="ProtNLM"/>
    </source>
</evidence>
<dbReference type="AlphaFoldDB" id="A0A2P4QDE2"/>
<feature type="transmembrane region" description="Helical" evidence="3">
    <location>
        <begin position="767"/>
        <end position="786"/>
    </location>
</feature>
<dbReference type="VEuPathDB" id="FungiDB:RhiirFUN_013108"/>
<gene>
    <name evidence="4" type="ORF">GLOIN_2v1769888</name>
</gene>
<keyword evidence="2" id="KW-0175">Coiled coil</keyword>
<reference evidence="4 5" key="2">
    <citation type="journal article" date="2018" name="New Phytol.">
        <title>High intraspecific genome diversity in the model arbuscular mycorrhizal symbiont Rhizophagus irregularis.</title>
        <authorList>
            <person name="Chen E.C.H."/>
            <person name="Morin E."/>
            <person name="Beaudet D."/>
            <person name="Noel J."/>
            <person name="Yildirir G."/>
            <person name="Ndikumana S."/>
            <person name="Charron P."/>
            <person name="St-Onge C."/>
            <person name="Giorgi J."/>
            <person name="Kruger M."/>
            <person name="Marton T."/>
            <person name="Ropars J."/>
            <person name="Grigoriev I.V."/>
            <person name="Hainaut M."/>
            <person name="Henrissat B."/>
            <person name="Roux C."/>
            <person name="Martin F."/>
            <person name="Corradi N."/>
        </authorList>
    </citation>
    <scope>NUCLEOTIDE SEQUENCE [LARGE SCALE GENOMIC DNA]</scope>
    <source>
        <strain evidence="4 5">DAOM 197198</strain>
    </source>
</reference>
<evidence type="ECO:0000313" key="5">
    <source>
        <dbReference type="Proteomes" id="UP000018888"/>
    </source>
</evidence>
<dbReference type="EMBL" id="AUPC02000058">
    <property type="protein sequence ID" value="POG75660.1"/>
    <property type="molecule type" value="Genomic_DNA"/>
</dbReference>
<sequence>MIKNFLNWIKTINIKDIYSFRNQVPIKEVNYGIDDISKKEDYRIAISQNGKFIVTFDTANLRIKILENKDHRPFTSSKKEVNSNDNNKYCGLDNLDELDDIGQTITYFKINNDFMIEKFYKEEYKPSLFEVDSLDSDIINASDFEWSIDISNMQEINDGGSFILIAISHINVNMDMRRTENKKIDNKKNDYKKENLNKIRFKCSSLSEKYELKDEGNKPDEACDIAINMKPRPTNKIMTCHYSNQISGICRFIDDSSKDDSKSLNDSRIKRFIILNFRGIYNFEFDDHFDSFNLNEKFEYPTNIRRELDIWYTDNCMKRLLSCIYDKYFFVPQYKNDVLLLKVYDLAKMELETTIKKSKNKNYFTLNSNDNAFSFSRLQLCFTRGNNTIRLYYIKNGLEVAFKSFKEIERIYLLEFIENDEKLLIIGKEQKLKEINENKEMNKEEKEKRKQEIIEIIDKNEGIKVKRKEKVIKLKYIIEKFHMVTHACKALVHLNKRFKSSNHLANNYIRIHEYEKMFSYIEHIVWKFAKYEPENFRLLDVRYNVMKNLILGDCDYLIKFILFGDEEETTESSVVRHIPNSELWPGKMFLRDDDLDFDESNDMLIGRELKDTNAIAYFLEYYSRRATNYADWMCTVSKAIPLLFKYNYDDYARKLFSRECFINQDHSLIQDSNEIIPRVYLERRNHNIKFRAFSPIVKLKSIKYGWYDYWIRTPFKSLYDSIIKLKNDIVIMYENFDNELGKSTLALRVVPLPGFTTNNIVEKKVEYNFLKILLNIILLLFIPRLYKIGQSERIKLSPFSRTILCENDDTHDIYDNPAIEAVINFQWQKAKNFFFSLFIRFLVFATCFGLVSWAYLDHSTIINQNFLFILIIVFYYLSIYQLITEVLQLRYRGFKKYFSEIFNISDVISTVFAVTIMTIMLKNYQFSDGFESVKEINNGLIIAISFSIFLVWIELVIFDLVVLLKDPANIRMKDSTYSGVATNSLTNETFNIKLKSDFDPKSDDNPFTSFSKAIMAAYFWTSNIWVQIDRFDFWAVDSYTFIASIFLVFVLQNMLIAFMSGVYESVTATSRLILLRHQANFIADYEALHHIHLWSPEPEPKHIYYYCQTKTIEEWYNVRKDGPGLIYKDIEEKFIDKHVFKEKDYDKFSILECNDDNNIKKRIENFKNIGNEMNNNIEYLIKRFKSKNLIEEIEEIEEINDMKIDLKANVEKLYHKLEKMEKYEIL</sequence>
<feature type="transmembrane region" description="Helical" evidence="3">
    <location>
        <begin position="861"/>
        <end position="880"/>
    </location>
</feature>
<comment type="caution">
    <text evidence="4">The sequence shown here is derived from an EMBL/GenBank/DDBJ whole genome shotgun (WGS) entry which is preliminary data.</text>
</comment>
<keyword evidence="3" id="KW-1133">Transmembrane helix</keyword>
<reference evidence="4 5" key="1">
    <citation type="journal article" date="2013" name="Proc. Natl. Acad. Sci. U.S.A.">
        <title>Genome of an arbuscular mycorrhizal fungus provides insight into the oldest plant symbiosis.</title>
        <authorList>
            <person name="Tisserant E."/>
            <person name="Malbreil M."/>
            <person name="Kuo A."/>
            <person name="Kohler A."/>
            <person name="Symeonidi A."/>
            <person name="Balestrini R."/>
            <person name="Charron P."/>
            <person name="Duensing N."/>
            <person name="Frei Dit Frey N."/>
            <person name="Gianinazzi-Pearson V."/>
            <person name="Gilbert L.B."/>
            <person name="Handa Y."/>
            <person name="Herr J.R."/>
            <person name="Hijri M."/>
            <person name="Koul R."/>
            <person name="Kawaguchi M."/>
            <person name="Krajinski F."/>
            <person name="Lammers P.J."/>
            <person name="Masclaux F.G."/>
            <person name="Murat C."/>
            <person name="Morin E."/>
            <person name="Ndikumana S."/>
            <person name="Pagni M."/>
            <person name="Petitpierre D."/>
            <person name="Requena N."/>
            <person name="Rosikiewicz P."/>
            <person name="Riley R."/>
            <person name="Saito K."/>
            <person name="San Clemente H."/>
            <person name="Shapiro H."/>
            <person name="van Tuinen D."/>
            <person name="Becard G."/>
            <person name="Bonfante P."/>
            <person name="Paszkowski U."/>
            <person name="Shachar-Hill Y.Y."/>
            <person name="Tuskan G.A."/>
            <person name="Young P.W."/>
            <person name="Sanders I.R."/>
            <person name="Henrissat B."/>
            <person name="Rensing S.A."/>
            <person name="Grigoriev I.V."/>
            <person name="Corradi N."/>
            <person name="Roux C."/>
            <person name="Martin F."/>
        </authorList>
    </citation>
    <scope>NUCLEOTIDE SEQUENCE [LARGE SCALE GENOMIC DNA]</scope>
    <source>
        <strain evidence="4 5">DAOM 197198</strain>
    </source>
</reference>
<feature type="transmembrane region" description="Helical" evidence="3">
    <location>
        <begin position="941"/>
        <end position="964"/>
    </location>
</feature>
<name>A0A2P4QDE2_RHIID</name>
<feature type="transmembrane region" description="Helical" evidence="3">
    <location>
        <begin position="1039"/>
        <end position="1063"/>
    </location>
</feature>
<dbReference type="GO" id="GO:0005216">
    <property type="term" value="F:monoatomic ion channel activity"/>
    <property type="evidence" value="ECO:0007669"/>
    <property type="project" value="InterPro"/>
</dbReference>
<keyword evidence="3" id="KW-0472">Membrane</keyword>
<dbReference type="VEuPathDB" id="FungiDB:RhiirFUN_013104"/>
<feature type="coiled-coil region" evidence="2">
    <location>
        <begin position="1189"/>
        <end position="1216"/>
    </location>
</feature>
<keyword evidence="1" id="KW-0677">Repeat</keyword>
<dbReference type="GO" id="GO:0005886">
    <property type="term" value="C:plasma membrane"/>
    <property type="evidence" value="ECO:0007669"/>
    <property type="project" value="TreeGrafter"/>
</dbReference>
<keyword evidence="5" id="KW-1185">Reference proteome</keyword>
<dbReference type="GO" id="GO:0098703">
    <property type="term" value="P:calcium ion import across plasma membrane"/>
    <property type="evidence" value="ECO:0007669"/>
    <property type="project" value="TreeGrafter"/>
</dbReference>
<feature type="transmembrane region" description="Helical" evidence="3">
    <location>
        <begin position="901"/>
        <end position="921"/>
    </location>
</feature>
<organism evidence="4 5">
    <name type="scientific">Rhizophagus irregularis (strain DAOM 181602 / DAOM 197198 / MUCL 43194)</name>
    <name type="common">Arbuscular mycorrhizal fungus</name>
    <name type="synonym">Glomus intraradices</name>
    <dbReference type="NCBI Taxonomy" id="747089"/>
    <lineage>
        <taxon>Eukaryota</taxon>
        <taxon>Fungi</taxon>
        <taxon>Fungi incertae sedis</taxon>
        <taxon>Mucoromycota</taxon>
        <taxon>Glomeromycotina</taxon>
        <taxon>Glomeromycetes</taxon>
        <taxon>Glomerales</taxon>
        <taxon>Glomeraceae</taxon>
        <taxon>Rhizophagus</taxon>
    </lineage>
</organism>
<evidence type="ECO:0000256" key="1">
    <source>
        <dbReference type="ARBA" id="ARBA00022737"/>
    </source>
</evidence>
<evidence type="ECO:0000256" key="3">
    <source>
        <dbReference type="SAM" id="Phobius"/>
    </source>
</evidence>
<dbReference type="InterPro" id="IPR024862">
    <property type="entry name" value="TRPV"/>
</dbReference>
<feature type="coiled-coil region" evidence="2">
    <location>
        <begin position="425"/>
        <end position="456"/>
    </location>
</feature>
<keyword evidence="3" id="KW-0812">Transmembrane</keyword>
<proteinExistence type="predicted"/>
<accession>A0A2P4QDE2</accession>